<sequence>MSAPEPSAPEPSPEPPLNPSAGPAPKPPPGPSGEPSLLDRFPVLRRLGPRPTQRRVPFVQQVSVSECGAACLSMVLAWYGREVPLEEVRDVMGVSINGVSALDILDTAHRYGLRGRGTRLELEELEFLPTGSILHWDFRHFVVFERLRAGWVDIVDPAMGRRSLPLEQFRRHFTGVAVLLEPSDTFEPAKRPPRTVWRYAHHLLTQRALLFRILATSVMVQVFALGPPLLVGLVTDRVIPRGDRALLWVMGAGSVGLLLFQFLTSLVRSHLLLHLRTEFDVRVTLGFLEHLMELPYVFFQQRTAGDLSNRLNSNSIVRELLTSGALSGILDGSMVLAYLAVLLVASPALCALVVVLGLLQIAIFLGAKKRQRELMSRNLETEARSQAYQIEVLAGMETLKATGCEPRALEHWSSLFVDVLNVSLERGRLTLMTESLLGVLRLGSPLFILCFGAAQVLDGNLSLGAMLALNSLALGLLGPLSNLVATVIQFQLLGTYLARINDVLDTPREQAVRQVRPTPRLKGGITLEKVSFRYTRQGPTTLEDISVDIRPGQLVALVGRSGSGKSTLAKLLLGMYRPDSGRILYDGQELFEMDLRDVRRQLGIVMQSPYVFGDSVRANIALTDPSLPLDAVVEAAKQAQLHDEIMAMPMAYESPLVDQGSSLSGGQRQRLALARALVRKPSVLLLDEATSALDAITEAQVQRALADLSCTRIVIAHRLSTIMDADLILTLDGGRLVEAGRHDELLANGGRYAQLVAAQLR</sequence>
<keyword evidence="8 10" id="KW-0472">Membrane</keyword>
<name>A0A3A8QTQ8_9BACT</name>
<evidence type="ECO:0000256" key="7">
    <source>
        <dbReference type="ARBA" id="ARBA00022989"/>
    </source>
</evidence>
<feature type="transmembrane region" description="Helical" evidence="10">
    <location>
        <begin position="436"/>
        <end position="457"/>
    </location>
</feature>
<dbReference type="PROSITE" id="PS50893">
    <property type="entry name" value="ABC_TRANSPORTER_2"/>
    <property type="match status" value="1"/>
</dbReference>
<feature type="domain" description="ABC transmembrane type-1" evidence="12">
    <location>
        <begin position="213"/>
        <end position="492"/>
    </location>
</feature>
<organism evidence="14 15">
    <name type="scientific">Corallococcus aberystwythensis</name>
    <dbReference type="NCBI Taxonomy" id="2316722"/>
    <lineage>
        <taxon>Bacteria</taxon>
        <taxon>Pseudomonadati</taxon>
        <taxon>Myxococcota</taxon>
        <taxon>Myxococcia</taxon>
        <taxon>Myxococcales</taxon>
        <taxon>Cystobacterineae</taxon>
        <taxon>Myxococcaceae</taxon>
        <taxon>Corallococcus</taxon>
    </lineage>
</organism>
<dbReference type="EMBL" id="RAWK01000036">
    <property type="protein sequence ID" value="RKH71148.1"/>
    <property type="molecule type" value="Genomic_DNA"/>
</dbReference>
<dbReference type="Gene3D" id="1.20.1560.10">
    <property type="entry name" value="ABC transporter type 1, transmembrane domain"/>
    <property type="match status" value="1"/>
</dbReference>
<keyword evidence="5" id="KW-0547">Nucleotide-binding</keyword>
<evidence type="ECO:0000259" key="12">
    <source>
        <dbReference type="PROSITE" id="PS50929"/>
    </source>
</evidence>
<evidence type="ECO:0000313" key="15">
    <source>
        <dbReference type="Proteomes" id="UP000267003"/>
    </source>
</evidence>
<keyword evidence="2" id="KW-0813">Transport</keyword>
<dbReference type="Pfam" id="PF03412">
    <property type="entry name" value="Peptidase_C39"/>
    <property type="match status" value="1"/>
</dbReference>
<accession>A0A3A8QTQ8</accession>
<dbReference type="InterPro" id="IPR036640">
    <property type="entry name" value="ABC1_TM_sf"/>
</dbReference>
<keyword evidence="3" id="KW-1003">Cell membrane</keyword>
<evidence type="ECO:0000256" key="10">
    <source>
        <dbReference type="SAM" id="Phobius"/>
    </source>
</evidence>
<dbReference type="CDD" id="cd18779">
    <property type="entry name" value="ABC_6TM_T1SS_like"/>
    <property type="match status" value="1"/>
</dbReference>
<dbReference type="GO" id="GO:0016887">
    <property type="term" value="F:ATP hydrolysis activity"/>
    <property type="evidence" value="ECO:0007669"/>
    <property type="project" value="InterPro"/>
</dbReference>
<evidence type="ECO:0000256" key="6">
    <source>
        <dbReference type="ARBA" id="ARBA00022840"/>
    </source>
</evidence>
<comment type="caution">
    <text evidence="14">The sequence shown here is derived from an EMBL/GenBank/DDBJ whole genome shotgun (WGS) entry which is preliminary data.</text>
</comment>
<evidence type="ECO:0000256" key="9">
    <source>
        <dbReference type="SAM" id="MobiDB-lite"/>
    </source>
</evidence>
<evidence type="ECO:0000256" key="8">
    <source>
        <dbReference type="ARBA" id="ARBA00023136"/>
    </source>
</evidence>
<dbReference type="InterPro" id="IPR003593">
    <property type="entry name" value="AAA+_ATPase"/>
</dbReference>
<dbReference type="SUPFAM" id="SSF90123">
    <property type="entry name" value="ABC transporter transmembrane region"/>
    <property type="match status" value="1"/>
</dbReference>
<dbReference type="SUPFAM" id="SSF52540">
    <property type="entry name" value="P-loop containing nucleoside triphosphate hydrolases"/>
    <property type="match status" value="1"/>
</dbReference>
<feature type="transmembrane region" description="Helical" evidence="10">
    <location>
        <begin position="463"/>
        <end position="485"/>
    </location>
</feature>
<dbReference type="InterPro" id="IPR005074">
    <property type="entry name" value="Peptidase_C39"/>
</dbReference>
<feature type="transmembrane region" description="Helical" evidence="10">
    <location>
        <begin position="245"/>
        <end position="267"/>
    </location>
</feature>
<dbReference type="PANTHER" id="PTHR24221">
    <property type="entry name" value="ATP-BINDING CASSETTE SUB-FAMILY B"/>
    <property type="match status" value="1"/>
</dbReference>
<feature type="transmembrane region" description="Helical" evidence="10">
    <location>
        <begin position="209"/>
        <end position="233"/>
    </location>
</feature>
<dbReference type="GO" id="GO:0005524">
    <property type="term" value="F:ATP binding"/>
    <property type="evidence" value="ECO:0007669"/>
    <property type="project" value="UniProtKB-KW"/>
</dbReference>
<dbReference type="PROSITE" id="PS00211">
    <property type="entry name" value="ABC_TRANSPORTER_1"/>
    <property type="match status" value="1"/>
</dbReference>
<dbReference type="GO" id="GO:0008233">
    <property type="term" value="F:peptidase activity"/>
    <property type="evidence" value="ECO:0007669"/>
    <property type="project" value="InterPro"/>
</dbReference>
<evidence type="ECO:0000256" key="4">
    <source>
        <dbReference type="ARBA" id="ARBA00022692"/>
    </source>
</evidence>
<dbReference type="InterPro" id="IPR011527">
    <property type="entry name" value="ABC1_TM_dom"/>
</dbReference>
<dbReference type="PROSITE" id="PS50929">
    <property type="entry name" value="ABC_TM1F"/>
    <property type="match status" value="1"/>
</dbReference>
<dbReference type="OrthoDB" id="9760168at2"/>
<reference evidence="15" key="1">
    <citation type="submission" date="2018-09" db="EMBL/GenBank/DDBJ databases">
        <authorList>
            <person name="Livingstone P.G."/>
            <person name="Whitworth D.E."/>
        </authorList>
    </citation>
    <scope>NUCLEOTIDE SEQUENCE [LARGE SCALE GENOMIC DNA]</scope>
    <source>
        <strain evidence="15">AB050A</strain>
    </source>
</reference>
<dbReference type="InterPro" id="IPR039421">
    <property type="entry name" value="Type_1_exporter"/>
</dbReference>
<evidence type="ECO:0000259" key="11">
    <source>
        <dbReference type="PROSITE" id="PS50893"/>
    </source>
</evidence>
<keyword evidence="15" id="KW-1185">Reference proteome</keyword>
<dbReference type="GO" id="GO:0034040">
    <property type="term" value="F:ATPase-coupled lipid transmembrane transporter activity"/>
    <property type="evidence" value="ECO:0007669"/>
    <property type="project" value="TreeGrafter"/>
</dbReference>
<dbReference type="GO" id="GO:0005886">
    <property type="term" value="C:plasma membrane"/>
    <property type="evidence" value="ECO:0007669"/>
    <property type="project" value="UniProtKB-SubCell"/>
</dbReference>
<dbReference type="GO" id="GO:0140359">
    <property type="term" value="F:ABC-type transporter activity"/>
    <property type="evidence" value="ECO:0007669"/>
    <property type="project" value="InterPro"/>
</dbReference>
<keyword evidence="7 10" id="KW-1133">Transmembrane helix</keyword>
<evidence type="ECO:0000256" key="2">
    <source>
        <dbReference type="ARBA" id="ARBA00022448"/>
    </source>
</evidence>
<comment type="subcellular location">
    <subcellularLocation>
        <location evidence="1">Cell membrane</location>
        <topology evidence="1">Multi-pass membrane protein</topology>
    </subcellularLocation>
</comment>
<protein>
    <submittedName>
        <fullName evidence="14">Peptidase domain-containing ABC transporter</fullName>
    </submittedName>
</protein>
<dbReference type="InterPro" id="IPR003439">
    <property type="entry name" value="ABC_transporter-like_ATP-bd"/>
</dbReference>
<evidence type="ECO:0000313" key="14">
    <source>
        <dbReference type="EMBL" id="RKH71148.1"/>
    </source>
</evidence>
<dbReference type="FunFam" id="3.40.50.300:FF:000299">
    <property type="entry name" value="ABC transporter ATP-binding protein/permease"/>
    <property type="match status" value="1"/>
</dbReference>
<dbReference type="PROSITE" id="PS50990">
    <property type="entry name" value="PEPTIDASE_C39"/>
    <property type="match status" value="1"/>
</dbReference>
<feature type="domain" description="Peptidase C39" evidence="13">
    <location>
        <begin position="61"/>
        <end position="180"/>
    </location>
</feature>
<dbReference type="AlphaFoldDB" id="A0A3A8QTQ8"/>
<feature type="compositionally biased region" description="Pro residues" evidence="9">
    <location>
        <begin position="1"/>
        <end position="32"/>
    </location>
</feature>
<dbReference type="RefSeq" id="WP_120554767.1">
    <property type="nucleotide sequence ID" value="NZ_RAWK01000036.1"/>
</dbReference>
<evidence type="ECO:0000256" key="3">
    <source>
        <dbReference type="ARBA" id="ARBA00022475"/>
    </source>
</evidence>
<feature type="region of interest" description="Disordered" evidence="9">
    <location>
        <begin position="1"/>
        <end position="38"/>
    </location>
</feature>
<keyword evidence="6" id="KW-0067">ATP-binding</keyword>
<dbReference type="InterPro" id="IPR017871">
    <property type="entry name" value="ABC_transporter-like_CS"/>
</dbReference>
<dbReference type="Gene3D" id="3.90.70.10">
    <property type="entry name" value="Cysteine proteinases"/>
    <property type="match status" value="1"/>
</dbReference>
<keyword evidence="4 10" id="KW-0812">Transmembrane</keyword>
<dbReference type="GO" id="GO:0006508">
    <property type="term" value="P:proteolysis"/>
    <property type="evidence" value="ECO:0007669"/>
    <property type="project" value="InterPro"/>
</dbReference>
<evidence type="ECO:0000256" key="1">
    <source>
        <dbReference type="ARBA" id="ARBA00004651"/>
    </source>
</evidence>
<dbReference type="SMART" id="SM00382">
    <property type="entry name" value="AAA"/>
    <property type="match status" value="1"/>
</dbReference>
<dbReference type="Pfam" id="PF00005">
    <property type="entry name" value="ABC_tran"/>
    <property type="match status" value="1"/>
</dbReference>
<dbReference type="Proteomes" id="UP000267003">
    <property type="component" value="Unassembled WGS sequence"/>
</dbReference>
<evidence type="ECO:0000259" key="13">
    <source>
        <dbReference type="PROSITE" id="PS50990"/>
    </source>
</evidence>
<gene>
    <name evidence="14" type="ORF">D7W81_08115</name>
</gene>
<evidence type="ECO:0000256" key="5">
    <source>
        <dbReference type="ARBA" id="ARBA00022741"/>
    </source>
</evidence>
<proteinExistence type="predicted"/>
<dbReference type="Pfam" id="PF00664">
    <property type="entry name" value="ABC_membrane"/>
    <property type="match status" value="1"/>
</dbReference>
<feature type="transmembrane region" description="Helical" evidence="10">
    <location>
        <begin position="346"/>
        <end position="367"/>
    </location>
</feature>
<feature type="domain" description="ABC transporter" evidence="11">
    <location>
        <begin position="525"/>
        <end position="758"/>
    </location>
</feature>
<dbReference type="PANTHER" id="PTHR24221:SF606">
    <property type="entry name" value="COLICIN V SECRETION-PROCESSING ATP-BINDING PROTEIN"/>
    <property type="match status" value="1"/>
</dbReference>
<dbReference type="InterPro" id="IPR027417">
    <property type="entry name" value="P-loop_NTPase"/>
</dbReference>
<dbReference type="Gene3D" id="3.40.50.300">
    <property type="entry name" value="P-loop containing nucleotide triphosphate hydrolases"/>
    <property type="match status" value="1"/>
</dbReference>